<dbReference type="RefSeq" id="WP_054712171.1">
    <property type="nucleotide sequence ID" value="NZ_CP014912.1"/>
</dbReference>
<name>A0A1B2IUP2_9LACO</name>
<comment type="catalytic activity">
    <reaction evidence="5">
        <text>UDP-N-acetyl-alpha-D-mannosamine + N-acetyl-alpha-D-glucosaminyl-di-trans,octa-cis-undecaprenyl diphosphate = N-acetyl-beta-D-mannosaminyl-(1-&gt;4)-N-acetyl-alpha-D-glucosaminyl di-trans,octa-cis-undecaprenyl diphosphate + UDP + H(+)</text>
        <dbReference type="Rhea" id="RHEA:16053"/>
        <dbReference type="ChEBI" id="CHEBI:15378"/>
        <dbReference type="ChEBI" id="CHEBI:58223"/>
        <dbReference type="ChEBI" id="CHEBI:62959"/>
        <dbReference type="ChEBI" id="CHEBI:68623"/>
        <dbReference type="ChEBI" id="CHEBI:132210"/>
        <dbReference type="EC" id="2.4.1.187"/>
    </reaction>
</comment>
<dbReference type="PANTHER" id="PTHR34136:SF1">
    <property type="entry name" value="UDP-N-ACETYL-D-MANNOSAMINURONIC ACID TRANSFERASE"/>
    <property type="match status" value="1"/>
</dbReference>
<gene>
    <name evidence="6" type="ORF">AYR63_00370</name>
</gene>
<dbReference type="OrthoDB" id="9771846at2"/>
<dbReference type="GO" id="GO:0019350">
    <property type="term" value="P:teichoic acid biosynthetic process"/>
    <property type="evidence" value="ECO:0007669"/>
    <property type="project" value="UniProtKB-UniRule"/>
</dbReference>
<dbReference type="AlphaFoldDB" id="A0A1B2IUP2"/>
<comment type="function">
    <text evidence="5">Catalyzes the conversion of GlcNAc-PP-undecaprenol into ManNAc-GlcNAc-PP-undecaprenol, the first committed lipid intermediate in the de novo synthesis of teichoic acid.</text>
</comment>
<dbReference type="Pfam" id="PF03808">
    <property type="entry name" value="Glyco_tran_WecG"/>
    <property type="match status" value="1"/>
</dbReference>
<evidence type="ECO:0000256" key="1">
    <source>
        <dbReference type="ARBA" id="ARBA00022676"/>
    </source>
</evidence>
<evidence type="ECO:0000256" key="5">
    <source>
        <dbReference type="HAMAP-Rule" id="MF_02070"/>
    </source>
</evidence>
<evidence type="ECO:0000256" key="3">
    <source>
        <dbReference type="ARBA" id="ARBA00022944"/>
    </source>
</evidence>
<reference evidence="6 7" key="1">
    <citation type="submission" date="2016-03" db="EMBL/GenBank/DDBJ databases">
        <title>Pediococcus and Lactobacillus from brewery environment - whole genome sequencing and assembly.</title>
        <authorList>
            <person name="Behr J."/>
            <person name="Geissler A.J."/>
            <person name="Vogel R.F."/>
        </authorList>
    </citation>
    <scope>NUCLEOTIDE SEQUENCE [LARGE SCALE GENOMIC DNA]</scope>
    <source>
        <strain evidence="6 7">TMW 1.1995</strain>
    </source>
</reference>
<dbReference type="InterPro" id="IPR004629">
    <property type="entry name" value="WecG_TagA_CpsF"/>
</dbReference>
<keyword evidence="3 5" id="KW-0777">Teichoic acid biosynthesis</keyword>
<dbReference type="HAMAP" id="MF_02070">
    <property type="entry name" value="TagA_TarA"/>
    <property type="match status" value="1"/>
</dbReference>
<dbReference type="GO" id="GO:0071555">
    <property type="term" value="P:cell wall organization"/>
    <property type="evidence" value="ECO:0007669"/>
    <property type="project" value="UniProtKB-KW"/>
</dbReference>
<evidence type="ECO:0000313" key="6">
    <source>
        <dbReference type="EMBL" id="ANZ65751.1"/>
    </source>
</evidence>
<evidence type="ECO:0000256" key="4">
    <source>
        <dbReference type="ARBA" id="ARBA00023316"/>
    </source>
</evidence>
<comment type="similarity">
    <text evidence="5">Belongs to the glycosyltransferase 26 family. TagA/TarA subfamily.</text>
</comment>
<dbReference type="InterPro" id="IPR034714">
    <property type="entry name" value="TagA_TarA"/>
</dbReference>
<evidence type="ECO:0000313" key="7">
    <source>
        <dbReference type="Proteomes" id="UP000093267"/>
    </source>
</evidence>
<dbReference type="EC" id="2.4.1.187" evidence="5"/>
<comment type="pathway">
    <text evidence="5">Cell wall biogenesis; teichoic acid biosynthesis.</text>
</comment>
<dbReference type="EMBL" id="CP014924">
    <property type="protein sequence ID" value="ANZ65751.1"/>
    <property type="molecule type" value="Genomic_DNA"/>
</dbReference>
<proteinExistence type="inferred from homology"/>
<dbReference type="NCBIfam" id="TIGR00696">
    <property type="entry name" value="wecG_tagA_cpsF"/>
    <property type="match status" value="1"/>
</dbReference>
<evidence type="ECO:0000256" key="2">
    <source>
        <dbReference type="ARBA" id="ARBA00022679"/>
    </source>
</evidence>
<keyword evidence="1 5" id="KW-0328">Glycosyltransferase</keyword>
<dbReference type="UniPathway" id="UPA00632"/>
<dbReference type="STRING" id="240427.AYR62_02560"/>
<organism evidence="6 7">
    <name type="scientific">Secundilactobacillus paracollinoides</name>
    <dbReference type="NCBI Taxonomy" id="240427"/>
    <lineage>
        <taxon>Bacteria</taxon>
        <taxon>Bacillati</taxon>
        <taxon>Bacillota</taxon>
        <taxon>Bacilli</taxon>
        <taxon>Lactobacillales</taxon>
        <taxon>Lactobacillaceae</taxon>
        <taxon>Secundilactobacillus</taxon>
    </lineage>
</organism>
<dbReference type="PANTHER" id="PTHR34136">
    <property type="match status" value="1"/>
</dbReference>
<sequence length="245" mass="27920">MATTFKTIEILQVPFINTTQRHFLKAVETRVSQRENIFVVTANPEIVMYAQTDCHYLSLLQNADYVTPDGIGIIKGADILGTTLPERITGYDVLVDLLKWGNDAHKSAYFVGAKQEVIDALTPIIAHDYPNLTVKGMRNGYFNDFAPIAADIAETQPDMVFLAVGFPKQEQLIADYRHQNNGLWMGVGGSFDVLSGMTKRAPEFFINHHIEWLYRLLSEPTRFKRMLALPRYLRAVRRQKRDELD</sequence>
<dbReference type="CDD" id="cd06533">
    <property type="entry name" value="Glyco_transf_WecG_TagA"/>
    <property type="match status" value="1"/>
</dbReference>
<dbReference type="Proteomes" id="UP000093267">
    <property type="component" value="Chromosome"/>
</dbReference>
<protein>
    <recommendedName>
        <fullName evidence="5">N-acetylglucosaminyldiphosphoundecaprenol N-acetyl-beta-D-mannosaminyltransferase</fullName>
        <ecNumber evidence="5">2.4.1.187</ecNumber>
    </recommendedName>
    <alternativeName>
        <fullName evidence="5">N-acetylmannosaminyltransferase</fullName>
    </alternativeName>
    <alternativeName>
        <fullName evidence="5">UDP-N-acetylmannosamine transferase</fullName>
    </alternativeName>
    <alternativeName>
        <fullName evidence="5">UDP-N-acetylmannosamine:N-acetylglucosaminyl pyrophosphorylundecaprenol N-acetylmannosaminyltransferase</fullName>
    </alternativeName>
</protein>
<keyword evidence="7" id="KW-1185">Reference proteome</keyword>
<keyword evidence="2 5" id="KW-0808">Transferase</keyword>
<accession>A0A1B2IUP2</accession>
<dbReference type="GO" id="GO:0047244">
    <property type="term" value="F:N-acetylglucosaminyldiphosphoundecaprenol N-acetyl-beta-D-mannosaminyltransferase activity"/>
    <property type="evidence" value="ECO:0007669"/>
    <property type="project" value="UniProtKB-UniRule"/>
</dbReference>
<keyword evidence="4 5" id="KW-0961">Cell wall biogenesis/degradation</keyword>